<keyword evidence="7" id="KW-1185">Reference proteome</keyword>
<dbReference type="PANTHER" id="PTHR33365">
    <property type="entry name" value="YALI0B05434P"/>
    <property type="match status" value="1"/>
</dbReference>
<evidence type="ECO:0000256" key="1">
    <source>
        <dbReference type="ARBA" id="ARBA00004685"/>
    </source>
</evidence>
<evidence type="ECO:0000313" key="6">
    <source>
        <dbReference type="EMBL" id="QRC99128.1"/>
    </source>
</evidence>
<feature type="region of interest" description="Disordered" evidence="4">
    <location>
        <begin position="9"/>
        <end position="32"/>
    </location>
</feature>
<protein>
    <submittedName>
        <fullName evidence="6">Uncharacterized protein</fullName>
    </submittedName>
</protein>
<comment type="pathway">
    <text evidence="1">Mycotoxin biosynthesis.</text>
</comment>
<feature type="transmembrane region" description="Helical" evidence="5">
    <location>
        <begin position="39"/>
        <end position="59"/>
    </location>
</feature>
<comment type="similarity">
    <text evidence="3">Belongs to the ustYa family.</text>
</comment>
<accession>A0A7U2F5J7</accession>
<gene>
    <name evidence="6" type="ORF">JI435_064670</name>
</gene>
<dbReference type="Proteomes" id="UP000663193">
    <property type="component" value="Chromosome 9"/>
</dbReference>
<evidence type="ECO:0000256" key="2">
    <source>
        <dbReference type="ARBA" id="ARBA00023002"/>
    </source>
</evidence>
<dbReference type="OrthoDB" id="3770207at2759"/>
<evidence type="ECO:0000256" key="5">
    <source>
        <dbReference type="SAM" id="Phobius"/>
    </source>
</evidence>
<dbReference type="RefSeq" id="XP_001796837.1">
    <property type="nucleotide sequence ID" value="XM_001796785.1"/>
</dbReference>
<evidence type="ECO:0000313" key="7">
    <source>
        <dbReference type="Proteomes" id="UP000663193"/>
    </source>
</evidence>
<dbReference type="Pfam" id="PF11807">
    <property type="entry name" value="UstYa"/>
    <property type="match status" value="1"/>
</dbReference>
<dbReference type="VEuPathDB" id="FungiDB:JI435_064670"/>
<proteinExistence type="inferred from homology"/>
<keyword evidence="5" id="KW-0812">Transmembrane</keyword>
<keyword evidence="2" id="KW-0560">Oxidoreductase</keyword>
<keyword evidence="5" id="KW-1133">Transmembrane helix</keyword>
<dbReference type="EMBL" id="CP069031">
    <property type="protein sequence ID" value="QRC99128.1"/>
    <property type="molecule type" value="Genomic_DNA"/>
</dbReference>
<dbReference type="InterPro" id="IPR021765">
    <property type="entry name" value="UstYa-like"/>
</dbReference>
<keyword evidence="5" id="KW-0472">Membrane</keyword>
<reference evidence="7" key="1">
    <citation type="journal article" date="2021" name="BMC Genomics">
        <title>Chromosome-level genome assembly and manually-curated proteome of model necrotroph Parastagonospora nodorum Sn15 reveals a genome-wide trove of candidate effector homologs, and redundancy of virulence-related functions within an accessory chromosome.</title>
        <authorList>
            <person name="Bertazzoni S."/>
            <person name="Jones D.A.B."/>
            <person name="Phan H.T."/>
            <person name="Tan K.-C."/>
            <person name="Hane J.K."/>
        </authorList>
    </citation>
    <scope>NUCLEOTIDE SEQUENCE [LARGE SCALE GENOMIC DNA]</scope>
    <source>
        <strain evidence="7">SN15 / ATCC MYA-4574 / FGSC 10173)</strain>
    </source>
</reference>
<evidence type="ECO:0000256" key="4">
    <source>
        <dbReference type="SAM" id="MobiDB-lite"/>
    </source>
</evidence>
<dbReference type="GO" id="GO:0043386">
    <property type="term" value="P:mycotoxin biosynthetic process"/>
    <property type="evidence" value="ECO:0007669"/>
    <property type="project" value="InterPro"/>
</dbReference>
<dbReference type="GO" id="GO:0016491">
    <property type="term" value="F:oxidoreductase activity"/>
    <property type="evidence" value="ECO:0007669"/>
    <property type="project" value="UniProtKB-KW"/>
</dbReference>
<name>A0A7U2F5J7_PHANO</name>
<dbReference type="KEGG" id="pno:SNOG_06467"/>
<evidence type="ECO:0000256" key="3">
    <source>
        <dbReference type="ARBA" id="ARBA00035112"/>
    </source>
</evidence>
<organism evidence="6 7">
    <name type="scientific">Phaeosphaeria nodorum (strain SN15 / ATCC MYA-4574 / FGSC 10173)</name>
    <name type="common">Glume blotch fungus</name>
    <name type="synonym">Parastagonospora nodorum</name>
    <dbReference type="NCBI Taxonomy" id="321614"/>
    <lineage>
        <taxon>Eukaryota</taxon>
        <taxon>Fungi</taxon>
        <taxon>Dikarya</taxon>
        <taxon>Ascomycota</taxon>
        <taxon>Pezizomycotina</taxon>
        <taxon>Dothideomycetes</taxon>
        <taxon>Pleosporomycetidae</taxon>
        <taxon>Pleosporales</taxon>
        <taxon>Pleosporineae</taxon>
        <taxon>Phaeosphaeriaceae</taxon>
        <taxon>Parastagonospora</taxon>
    </lineage>
</organism>
<dbReference type="AlphaFoldDB" id="A0A7U2F5J7"/>
<sequence length="184" mass="20673">MFQNNIFSYSLTLQDEPDSTPDKEDALPSPRPRRYSQKAIFTTAIIALISILCFAFAVFEMLQLTSPALLSPDSFFPDFPSVKMKFVEGEDNDFMRFDEVGDAAWNGMIPSTLYLISPPHKYLSLTAESDGAGYVKVDRPRRYDMESSVPYGLGNEDAEVYQASVVHQLHCLVHPLLPPPIPTF</sequence>
<dbReference type="PANTHER" id="PTHR33365:SF11">
    <property type="entry name" value="TAT PATHWAY SIGNAL SEQUENCE"/>
    <property type="match status" value="1"/>
</dbReference>